<evidence type="ECO:0000256" key="3">
    <source>
        <dbReference type="SAM" id="Coils"/>
    </source>
</evidence>
<organism evidence="5 6">
    <name type="scientific">Christiangramia oceanisediminis</name>
    <dbReference type="NCBI Taxonomy" id="2920386"/>
    <lineage>
        <taxon>Bacteria</taxon>
        <taxon>Pseudomonadati</taxon>
        <taxon>Bacteroidota</taxon>
        <taxon>Flavobacteriia</taxon>
        <taxon>Flavobacteriales</taxon>
        <taxon>Flavobacteriaceae</taxon>
        <taxon>Christiangramia</taxon>
    </lineage>
</organism>
<feature type="coiled-coil region" evidence="3">
    <location>
        <begin position="53"/>
        <end position="102"/>
    </location>
</feature>
<evidence type="ECO:0000313" key="5">
    <source>
        <dbReference type="EMBL" id="MCP9201210.1"/>
    </source>
</evidence>
<comment type="similarity">
    <text evidence="1">Belongs to the Skp family.</text>
</comment>
<keyword evidence="6" id="KW-1185">Reference proteome</keyword>
<dbReference type="EMBL" id="JANCNS010000003">
    <property type="protein sequence ID" value="MCP9201210.1"/>
    <property type="molecule type" value="Genomic_DNA"/>
</dbReference>
<protein>
    <submittedName>
        <fullName evidence="5">OmpH family outer membrane protein</fullName>
    </submittedName>
</protein>
<dbReference type="AlphaFoldDB" id="A0A9X2KZL2"/>
<evidence type="ECO:0000256" key="2">
    <source>
        <dbReference type="ARBA" id="ARBA00022729"/>
    </source>
</evidence>
<feature type="chain" id="PRO_5040768573" evidence="4">
    <location>
        <begin position="20"/>
        <end position="182"/>
    </location>
</feature>
<dbReference type="Pfam" id="PF03938">
    <property type="entry name" value="OmpH"/>
    <property type="match status" value="1"/>
</dbReference>
<sequence length="182" mass="20358">MKRLSLGILFFIIAISANAQSRIGTIDAEYILSQMPENTEVNAGMEQYNKELQADLQATIKDYEGRVKDYQDTSEGLSEDVKKAKEDTIIQLENQIKGFRQKASVMMQMKRNELTGPLYEKIDAAMKQVIAEGGFTQIFHASSSGLAFSRVEDDITLAVMEKMGIEPKDPKPATENTVENQN</sequence>
<dbReference type="GO" id="GO:0051082">
    <property type="term" value="F:unfolded protein binding"/>
    <property type="evidence" value="ECO:0007669"/>
    <property type="project" value="InterPro"/>
</dbReference>
<dbReference type="SMART" id="SM00935">
    <property type="entry name" value="OmpH"/>
    <property type="match status" value="1"/>
</dbReference>
<reference evidence="5" key="1">
    <citation type="submission" date="2022-07" db="EMBL/GenBank/DDBJ databases">
        <title>Gramela sediminis sp. nov., isolated from deep-sea sediment of the Indian Ocean.</title>
        <authorList>
            <person name="Shi H."/>
        </authorList>
    </citation>
    <scope>NUCLEOTIDE SEQUENCE</scope>
    <source>
        <strain evidence="5">GC03-9</strain>
    </source>
</reference>
<dbReference type="InterPro" id="IPR005632">
    <property type="entry name" value="Chaperone_Skp"/>
</dbReference>
<proteinExistence type="inferred from homology"/>
<keyword evidence="2 4" id="KW-0732">Signal</keyword>
<name>A0A9X2KZL2_9FLAO</name>
<accession>A0A9X2KZL2</accession>
<dbReference type="SUPFAM" id="SSF111384">
    <property type="entry name" value="OmpH-like"/>
    <property type="match status" value="1"/>
</dbReference>
<dbReference type="GO" id="GO:0005829">
    <property type="term" value="C:cytosol"/>
    <property type="evidence" value="ECO:0007669"/>
    <property type="project" value="TreeGrafter"/>
</dbReference>
<dbReference type="Gene3D" id="3.30.910.20">
    <property type="entry name" value="Skp domain"/>
    <property type="match status" value="1"/>
</dbReference>
<evidence type="ECO:0000256" key="4">
    <source>
        <dbReference type="SAM" id="SignalP"/>
    </source>
</evidence>
<feature type="signal peptide" evidence="4">
    <location>
        <begin position="1"/>
        <end position="19"/>
    </location>
</feature>
<dbReference type="Proteomes" id="UP001155280">
    <property type="component" value="Unassembled WGS sequence"/>
</dbReference>
<dbReference type="InterPro" id="IPR024930">
    <property type="entry name" value="Skp_dom_sf"/>
</dbReference>
<dbReference type="PANTHER" id="PTHR35089">
    <property type="entry name" value="CHAPERONE PROTEIN SKP"/>
    <property type="match status" value="1"/>
</dbReference>
<evidence type="ECO:0000256" key="1">
    <source>
        <dbReference type="ARBA" id="ARBA00009091"/>
    </source>
</evidence>
<dbReference type="PANTHER" id="PTHR35089:SF1">
    <property type="entry name" value="CHAPERONE PROTEIN SKP"/>
    <property type="match status" value="1"/>
</dbReference>
<dbReference type="RefSeq" id="WP_241552083.1">
    <property type="nucleotide sequence ID" value="NZ_JANCNS010000003.1"/>
</dbReference>
<gene>
    <name evidence="5" type="ORF">MKO06_14970</name>
</gene>
<dbReference type="GO" id="GO:0050821">
    <property type="term" value="P:protein stabilization"/>
    <property type="evidence" value="ECO:0007669"/>
    <property type="project" value="TreeGrafter"/>
</dbReference>
<evidence type="ECO:0000313" key="6">
    <source>
        <dbReference type="Proteomes" id="UP001155280"/>
    </source>
</evidence>
<keyword evidence="3" id="KW-0175">Coiled coil</keyword>
<comment type="caution">
    <text evidence="5">The sequence shown here is derived from an EMBL/GenBank/DDBJ whole genome shotgun (WGS) entry which is preliminary data.</text>
</comment>